<proteinExistence type="predicted"/>
<dbReference type="Proteomes" id="UP000719766">
    <property type="component" value="Unassembled WGS sequence"/>
</dbReference>
<keyword evidence="2" id="KW-1185">Reference proteome</keyword>
<dbReference type="GeneID" id="64594547"/>
<sequence>MTWKPQVKTMQNKNSEVMESKANSINFYLLNDWLNLFKLTHCRLLTSESGWTLKRLYDNDVSELADYAAGIARSSITDQTRDGHARIIKAYIVFHKQRNTEWGPTTVTCQTPYDIYAFITHKCGEKDKGYKGKRFSTTISTCAALSYWYWHCQPNESITEWRCDENTGICHGLPTQAQVMSEFMIGLEKMKARSGEVSQSAHVLLREDMHQLYDYYMDNTHTPEERRWGVLMLLQIKEVVTLEFTSVEIILGAYIEIQLKTRKPA</sequence>
<evidence type="ECO:0000313" key="1">
    <source>
        <dbReference type="EMBL" id="KAG1786627.1"/>
    </source>
</evidence>
<protein>
    <submittedName>
        <fullName evidence="1">Uncharacterized protein</fullName>
    </submittedName>
</protein>
<dbReference type="RefSeq" id="XP_041154055.1">
    <property type="nucleotide sequence ID" value="XM_041300783.1"/>
</dbReference>
<organism evidence="1 2">
    <name type="scientific">Suillus plorans</name>
    <dbReference type="NCBI Taxonomy" id="116603"/>
    <lineage>
        <taxon>Eukaryota</taxon>
        <taxon>Fungi</taxon>
        <taxon>Dikarya</taxon>
        <taxon>Basidiomycota</taxon>
        <taxon>Agaricomycotina</taxon>
        <taxon>Agaricomycetes</taxon>
        <taxon>Agaricomycetidae</taxon>
        <taxon>Boletales</taxon>
        <taxon>Suillineae</taxon>
        <taxon>Suillaceae</taxon>
        <taxon>Suillus</taxon>
    </lineage>
</organism>
<name>A0A9P7DBZ0_9AGAM</name>
<comment type="caution">
    <text evidence="1">The sequence shown here is derived from an EMBL/GenBank/DDBJ whole genome shotgun (WGS) entry which is preliminary data.</text>
</comment>
<evidence type="ECO:0000313" key="2">
    <source>
        <dbReference type="Proteomes" id="UP000719766"/>
    </source>
</evidence>
<accession>A0A9P7DBZ0</accession>
<dbReference type="EMBL" id="JABBWE010000090">
    <property type="protein sequence ID" value="KAG1786627.1"/>
    <property type="molecule type" value="Genomic_DNA"/>
</dbReference>
<dbReference type="OrthoDB" id="3163890at2759"/>
<dbReference type="AlphaFoldDB" id="A0A9P7DBZ0"/>
<reference evidence="1" key="1">
    <citation type="journal article" date="2020" name="New Phytol.">
        <title>Comparative genomics reveals dynamic genome evolution in host specialist ectomycorrhizal fungi.</title>
        <authorList>
            <person name="Lofgren L.A."/>
            <person name="Nguyen N.H."/>
            <person name="Vilgalys R."/>
            <person name="Ruytinx J."/>
            <person name="Liao H.L."/>
            <person name="Branco S."/>
            <person name="Kuo A."/>
            <person name="LaButti K."/>
            <person name="Lipzen A."/>
            <person name="Andreopoulos W."/>
            <person name="Pangilinan J."/>
            <person name="Riley R."/>
            <person name="Hundley H."/>
            <person name="Na H."/>
            <person name="Barry K."/>
            <person name="Grigoriev I.V."/>
            <person name="Stajich J.E."/>
            <person name="Kennedy P.G."/>
        </authorList>
    </citation>
    <scope>NUCLEOTIDE SEQUENCE</scope>
    <source>
        <strain evidence="1">S12</strain>
    </source>
</reference>
<gene>
    <name evidence="1" type="ORF">HD556DRAFT_1313380</name>
</gene>